<dbReference type="InterPro" id="IPR001867">
    <property type="entry name" value="OmpR/PhoB-type_DNA-bd"/>
</dbReference>
<gene>
    <name evidence="10" type="ORF">D8M05_18910</name>
</gene>
<evidence type="ECO:0000256" key="5">
    <source>
        <dbReference type="ARBA" id="ARBA00023163"/>
    </source>
</evidence>
<dbReference type="Gene3D" id="6.10.250.690">
    <property type="match status" value="1"/>
</dbReference>
<reference evidence="10 11" key="1">
    <citation type="journal article" date="2015" name="Antonie Van Leeuwenhoek">
        <title>Oceanobacillus bengalensis sp. nov., a bacterium isolated from seawater of the Bay of Bengal.</title>
        <authorList>
            <person name="Yongchang O."/>
            <person name="Xiang W."/>
            <person name="Wang G."/>
        </authorList>
    </citation>
    <scope>NUCLEOTIDE SEQUENCE [LARGE SCALE GENOMIC DNA]</scope>
    <source>
        <strain evidence="10 11">MCCC 1K00260</strain>
    </source>
</reference>
<dbReference type="EMBL" id="RBZO01000049">
    <property type="protein sequence ID" value="RKQ12100.1"/>
    <property type="molecule type" value="Genomic_DNA"/>
</dbReference>
<evidence type="ECO:0000256" key="4">
    <source>
        <dbReference type="ARBA" id="ARBA00023125"/>
    </source>
</evidence>
<evidence type="ECO:0000313" key="10">
    <source>
        <dbReference type="EMBL" id="RKQ12100.1"/>
    </source>
</evidence>
<dbReference type="SMART" id="SM00448">
    <property type="entry name" value="REC"/>
    <property type="match status" value="1"/>
</dbReference>
<dbReference type="Gene3D" id="1.10.10.10">
    <property type="entry name" value="Winged helix-like DNA-binding domain superfamily/Winged helix DNA-binding domain"/>
    <property type="match status" value="1"/>
</dbReference>
<dbReference type="InterPro" id="IPR001789">
    <property type="entry name" value="Sig_transdc_resp-reg_receiver"/>
</dbReference>
<evidence type="ECO:0000256" key="3">
    <source>
        <dbReference type="ARBA" id="ARBA00023015"/>
    </source>
</evidence>
<dbReference type="GO" id="GO:0005829">
    <property type="term" value="C:cytosol"/>
    <property type="evidence" value="ECO:0007669"/>
    <property type="project" value="TreeGrafter"/>
</dbReference>
<keyword evidence="5" id="KW-0804">Transcription</keyword>
<evidence type="ECO:0000259" key="8">
    <source>
        <dbReference type="PROSITE" id="PS50110"/>
    </source>
</evidence>
<accession>A0A494YRJ7</accession>
<evidence type="ECO:0000259" key="9">
    <source>
        <dbReference type="PROSITE" id="PS51755"/>
    </source>
</evidence>
<protein>
    <submittedName>
        <fullName evidence="10">DNA-binding response regulator</fullName>
    </submittedName>
</protein>
<keyword evidence="3" id="KW-0805">Transcription regulation</keyword>
<dbReference type="GO" id="GO:0032993">
    <property type="term" value="C:protein-DNA complex"/>
    <property type="evidence" value="ECO:0007669"/>
    <property type="project" value="TreeGrafter"/>
</dbReference>
<dbReference type="CDD" id="cd17574">
    <property type="entry name" value="REC_OmpR"/>
    <property type="match status" value="1"/>
</dbReference>
<feature type="DNA-binding region" description="OmpR/PhoB-type" evidence="7">
    <location>
        <begin position="122"/>
        <end position="222"/>
    </location>
</feature>
<dbReference type="SMART" id="SM00862">
    <property type="entry name" value="Trans_reg_C"/>
    <property type="match status" value="1"/>
</dbReference>
<dbReference type="Pfam" id="PF00072">
    <property type="entry name" value="Response_reg"/>
    <property type="match status" value="1"/>
</dbReference>
<evidence type="ECO:0000256" key="6">
    <source>
        <dbReference type="PROSITE-ProRule" id="PRU00169"/>
    </source>
</evidence>
<dbReference type="InterPro" id="IPR011006">
    <property type="entry name" value="CheY-like_superfamily"/>
</dbReference>
<organism evidence="10 11">
    <name type="scientific">Oceanobacillus bengalensis</name>
    <dbReference type="NCBI Taxonomy" id="1435466"/>
    <lineage>
        <taxon>Bacteria</taxon>
        <taxon>Bacillati</taxon>
        <taxon>Bacillota</taxon>
        <taxon>Bacilli</taxon>
        <taxon>Bacillales</taxon>
        <taxon>Bacillaceae</taxon>
        <taxon>Oceanobacillus</taxon>
    </lineage>
</organism>
<dbReference type="Proteomes" id="UP000281813">
    <property type="component" value="Unassembled WGS sequence"/>
</dbReference>
<feature type="domain" description="OmpR/PhoB-type" evidence="9">
    <location>
        <begin position="122"/>
        <end position="222"/>
    </location>
</feature>
<dbReference type="FunFam" id="3.40.50.2300:FF:000001">
    <property type="entry name" value="DNA-binding response regulator PhoB"/>
    <property type="match status" value="1"/>
</dbReference>
<feature type="domain" description="Response regulatory" evidence="8">
    <location>
        <begin position="3"/>
        <end position="116"/>
    </location>
</feature>
<dbReference type="GO" id="GO:0000156">
    <property type="term" value="F:phosphorelay response regulator activity"/>
    <property type="evidence" value="ECO:0007669"/>
    <property type="project" value="TreeGrafter"/>
</dbReference>
<evidence type="ECO:0000256" key="2">
    <source>
        <dbReference type="ARBA" id="ARBA00023012"/>
    </source>
</evidence>
<dbReference type="Pfam" id="PF00486">
    <property type="entry name" value="Trans_reg_C"/>
    <property type="match status" value="1"/>
</dbReference>
<comment type="caution">
    <text evidence="10">The sequence shown here is derived from an EMBL/GenBank/DDBJ whole genome shotgun (WGS) entry which is preliminary data.</text>
</comment>
<dbReference type="PANTHER" id="PTHR48111">
    <property type="entry name" value="REGULATOR OF RPOS"/>
    <property type="match status" value="1"/>
</dbReference>
<dbReference type="InterPro" id="IPR036388">
    <property type="entry name" value="WH-like_DNA-bd_sf"/>
</dbReference>
<keyword evidence="11" id="KW-1185">Reference proteome</keyword>
<dbReference type="PANTHER" id="PTHR48111:SF73">
    <property type="entry name" value="ALKALINE PHOSPHATASE SYNTHESIS TRANSCRIPTIONAL REGULATORY PROTEIN PHOP"/>
    <property type="match status" value="1"/>
</dbReference>
<dbReference type="PROSITE" id="PS51755">
    <property type="entry name" value="OMPR_PHOB"/>
    <property type="match status" value="1"/>
</dbReference>
<dbReference type="AlphaFoldDB" id="A0A494YRJ7"/>
<dbReference type="OrthoDB" id="9790442at2"/>
<dbReference type="CDD" id="cd00383">
    <property type="entry name" value="trans_reg_C"/>
    <property type="match status" value="1"/>
</dbReference>
<keyword evidence="2" id="KW-0902">Two-component regulatory system</keyword>
<dbReference type="InterPro" id="IPR039420">
    <property type="entry name" value="WalR-like"/>
</dbReference>
<evidence type="ECO:0000256" key="7">
    <source>
        <dbReference type="PROSITE-ProRule" id="PRU01091"/>
    </source>
</evidence>
<sequence>MVKVLLVDDEKRMLDLLELYLRAHKYKSKKALSAKEALSYLEEETFDIVLIDIMMPEMNGWDLCRTIRKNSDVPIIMVTAREQKEDIVKGLKLGADDYITKPFDEEELLARIEALLRRSSTANKIEVNGLLWNEDEFELSYNNKLIKLTPKEFTMLGYLMKKPNQVYTREQLIELIWGYESQTDGRTVDSHVRNIRDKIRQVGFPIEDYFLTVWGLGYKWVNKI</sequence>
<dbReference type="GO" id="GO:0000976">
    <property type="term" value="F:transcription cis-regulatory region binding"/>
    <property type="evidence" value="ECO:0007669"/>
    <property type="project" value="TreeGrafter"/>
</dbReference>
<name>A0A494YRJ7_9BACI</name>
<dbReference type="RefSeq" id="WP_047982432.1">
    <property type="nucleotide sequence ID" value="NZ_JBHUFK010000057.1"/>
</dbReference>
<keyword evidence="1 6" id="KW-0597">Phosphoprotein</keyword>
<feature type="modified residue" description="4-aspartylphosphate" evidence="6">
    <location>
        <position position="52"/>
    </location>
</feature>
<evidence type="ECO:0000256" key="1">
    <source>
        <dbReference type="ARBA" id="ARBA00022553"/>
    </source>
</evidence>
<evidence type="ECO:0000313" key="11">
    <source>
        <dbReference type="Proteomes" id="UP000281813"/>
    </source>
</evidence>
<dbReference type="PROSITE" id="PS50110">
    <property type="entry name" value="RESPONSE_REGULATORY"/>
    <property type="match status" value="1"/>
</dbReference>
<dbReference type="Gene3D" id="3.40.50.2300">
    <property type="match status" value="1"/>
</dbReference>
<keyword evidence="4 7" id="KW-0238">DNA-binding</keyword>
<dbReference type="GO" id="GO:0006355">
    <property type="term" value="P:regulation of DNA-templated transcription"/>
    <property type="evidence" value="ECO:0007669"/>
    <property type="project" value="InterPro"/>
</dbReference>
<dbReference type="SUPFAM" id="SSF52172">
    <property type="entry name" value="CheY-like"/>
    <property type="match status" value="1"/>
</dbReference>
<proteinExistence type="predicted"/>